<protein>
    <submittedName>
        <fullName evidence="7">ABC transporter substrate-binding protein</fullName>
    </submittedName>
</protein>
<dbReference type="RefSeq" id="WP_348861901.1">
    <property type="nucleotide sequence ID" value="NZ_JBEAAL010000001.1"/>
</dbReference>
<sequence length="510" mass="55273">MGNFKNLLFASALAVILPLQAVDASEIRVGFTADALTLDPANHRNRETETIIRNLYDGILTRDADMKIVPEIAESFTQTSPTTFEFVIRKGIKFHDGSDLTAEDVKFTLDRLTVEGAMGDGQTSPRKSLLGPLKSTAVEGNKVIVTLSEPWPILPAMLPVQEIVSKAFVEKVGTAGLATQVNGNGPFKLTEWRKGDSIIMERFDGYYGGASDIPPAGKACVDRVIFKVIPETASRVAALLSGDIDIINELPPFSIAQVKNNPDTEVMTVNGTRSFFIALNNKGKVFGDIKMRQAVAYALDKKLIIDRILGGNAVSIDGILSPAAFGASKLPSHDYDPQKAKALLAAAGYPDGIDVVIDTEGAYKDTVQAIASVLAKSGIRAKVEVSESAILKAKWDPKDENPKGDMYFTSWGNGSLDPYDIFLPTHRSGDRGNSAHYANPELDKLLDQASSELDTAKRAGLYNKAEAIINADLPYVYLWVPQDIYGVSKRVKGWKPSADSRINLHDACVE</sequence>
<evidence type="ECO:0000313" key="8">
    <source>
        <dbReference type="Proteomes" id="UP001496627"/>
    </source>
</evidence>
<dbReference type="InterPro" id="IPR000914">
    <property type="entry name" value="SBP_5_dom"/>
</dbReference>
<name>A0ABV0LUR9_9HYPH</name>
<dbReference type="InterPro" id="IPR039424">
    <property type="entry name" value="SBP_5"/>
</dbReference>
<dbReference type="Gene3D" id="3.10.105.10">
    <property type="entry name" value="Dipeptide-binding Protein, Domain 3"/>
    <property type="match status" value="1"/>
</dbReference>
<feature type="signal peptide" evidence="5">
    <location>
        <begin position="1"/>
        <end position="21"/>
    </location>
</feature>
<evidence type="ECO:0000256" key="5">
    <source>
        <dbReference type="SAM" id="SignalP"/>
    </source>
</evidence>
<evidence type="ECO:0000256" key="4">
    <source>
        <dbReference type="ARBA" id="ARBA00022729"/>
    </source>
</evidence>
<comment type="caution">
    <text evidence="7">The sequence shown here is derived from an EMBL/GenBank/DDBJ whole genome shotgun (WGS) entry which is preliminary data.</text>
</comment>
<evidence type="ECO:0000256" key="3">
    <source>
        <dbReference type="ARBA" id="ARBA00022448"/>
    </source>
</evidence>
<feature type="domain" description="Solute-binding protein family 5" evidence="6">
    <location>
        <begin position="67"/>
        <end position="430"/>
    </location>
</feature>
<dbReference type="Pfam" id="PF00496">
    <property type="entry name" value="SBP_bac_5"/>
    <property type="match status" value="1"/>
</dbReference>
<evidence type="ECO:0000313" key="7">
    <source>
        <dbReference type="EMBL" id="MEQ1403350.1"/>
    </source>
</evidence>
<evidence type="ECO:0000256" key="1">
    <source>
        <dbReference type="ARBA" id="ARBA00004418"/>
    </source>
</evidence>
<accession>A0ABV0LUR9</accession>
<dbReference type="PANTHER" id="PTHR30290:SF9">
    <property type="entry name" value="OLIGOPEPTIDE-BINDING PROTEIN APPA"/>
    <property type="match status" value="1"/>
</dbReference>
<keyword evidence="8" id="KW-1185">Reference proteome</keyword>
<dbReference type="InterPro" id="IPR030678">
    <property type="entry name" value="Peptide/Ni-bd"/>
</dbReference>
<dbReference type="PIRSF" id="PIRSF002741">
    <property type="entry name" value="MppA"/>
    <property type="match status" value="1"/>
</dbReference>
<dbReference type="PANTHER" id="PTHR30290">
    <property type="entry name" value="PERIPLASMIC BINDING COMPONENT OF ABC TRANSPORTER"/>
    <property type="match status" value="1"/>
</dbReference>
<dbReference type="SUPFAM" id="SSF53850">
    <property type="entry name" value="Periplasmic binding protein-like II"/>
    <property type="match status" value="1"/>
</dbReference>
<dbReference type="Gene3D" id="3.90.76.10">
    <property type="entry name" value="Dipeptide-binding Protein, Domain 1"/>
    <property type="match status" value="1"/>
</dbReference>
<keyword evidence="4 5" id="KW-0732">Signal</keyword>
<evidence type="ECO:0000259" key="6">
    <source>
        <dbReference type="Pfam" id="PF00496"/>
    </source>
</evidence>
<keyword evidence="3" id="KW-0813">Transport</keyword>
<reference evidence="7 8" key="1">
    <citation type="submission" date="2024-05" db="EMBL/GenBank/DDBJ databases">
        <title>Neorhizobium sp. Rsf11, a plant growth promoting and heavy metal resistant PAH-degrader.</title>
        <authorList>
            <person name="Golubev S.N."/>
            <person name="Muratova A.Y."/>
            <person name="Markelova M.I."/>
        </authorList>
    </citation>
    <scope>NUCLEOTIDE SEQUENCE [LARGE SCALE GENOMIC DNA]</scope>
    <source>
        <strain evidence="7 8">Rsf11</strain>
    </source>
</reference>
<dbReference type="EMBL" id="JBEAAL010000001">
    <property type="protein sequence ID" value="MEQ1403350.1"/>
    <property type="molecule type" value="Genomic_DNA"/>
</dbReference>
<proteinExistence type="inferred from homology"/>
<dbReference type="Gene3D" id="3.40.190.10">
    <property type="entry name" value="Periplasmic binding protein-like II"/>
    <property type="match status" value="1"/>
</dbReference>
<feature type="chain" id="PRO_5046356621" evidence="5">
    <location>
        <begin position="22"/>
        <end position="510"/>
    </location>
</feature>
<evidence type="ECO:0000256" key="2">
    <source>
        <dbReference type="ARBA" id="ARBA00005695"/>
    </source>
</evidence>
<organism evidence="7 8">
    <name type="scientific">Neorhizobium phenanthreniclasticum</name>
    <dbReference type="NCBI Taxonomy" id="3157917"/>
    <lineage>
        <taxon>Bacteria</taxon>
        <taxon>Pseudomonadati</taxon>
        <taxon>Pseudomonadota</taxon>
        <taxon>Alphaproteobacteria</taxon>
        <taxon>Hyphomicrobiales</taxon>
        <taxon>Rhizobiaceae</taxon>
        <taxon>Rhizobium/Agrobacterium group</taxon>
        <taxon>Neorhizobium</taxon>
    </lineage>
</organism>
<gene>
    <name evidence="7" type="ORF">ABK249_00260</name>
</gene>
<comment type="similarity">
    <text evidence="2">Belongs to the bacterial solute-binding protein 5 family.</text>
</comment>
<comment type="subcellular location">
    <subcellularLocation>
        <location evidence="1">Periplasm</location>
    </subcellularLocation>
</comment>
<dbReference type="Proteomes" id="UP001496627">
    <property type="component" value="Unassembled WGS sequence"/>
</dbReference>